<dbReference type="EMBL" id="FNVT01000003">
    <property type="protein sequence ID" value="SEG60683.1"/>
    <property type="molecule type" value="Genomic_DNA"/>
</dbReference>
<reference evidence="1 2" key="1">
    <citation type="submission" date="2016-10" db="EMBL/GenBank/DDBJ databases">
        <authorList>
            <person name="de Groot N.N."/>
        </authorList>
    </citation>
    <scope>NUCLEOTIDE SEQUENCE [LARGE SCALE GENOMIC DNA]</scope>
    <source>
        <strain evidence="1 2">CGMCC 4.7037</strain>
    </source>
</reference>
<proteinExistence type="predicted"/>
<dbReference type="AlphaFoldDB" id="A0A1H6BJ00"/>
<evidence type="ECO:0000313" key="1">
    <source>
        <dbReference type="EMBL" id="SEG60683.1"/>
    </source>
</evidence>
<accession>A0A1H6BJ00</accession>
<gene>
    <name evidence="1" type="ORF">SAMN05444920_103428</name>
</gene>
<dbReference type="Pfam" id="PF20062">
    <property type="entry name" value="DUF6461"/>
    <property type="match status" value="1"/>
</dbReference>
<organism evidence="1 2">
    <name type="scientific">Nonomuraea solani</name>
    <dbReference type="NCBI Taxonomy" id="1144553"/>
    <lineage>
        <taxon>Bacteria</taxon>
        <taxon>Bacillati</taxon>
        <taxon>Actinomycetota</taxon>
        <taxon>Actinomycetes</taxon>
        <taxon>Streptosporangiales</taxon>
        <taxon>Streptosporangiaceae</taxon>
        <taxon>Nonomuraea</taxon>
    </lineage>
</organism>
<dbReference type="RefSeq" id="WP_103956104.1">
    <property type="nucleotide sequence ID" value="NZ_FNVT01000003.1"/>
</dbReference>
<protein>
    <submittedName>
        <fullName evidence="1">Uncharacterized protein</fullName>
    </submittedName>
</protein>
<dbReference type="OrthoDB" id="3700037at2"/>
<keyword evidence="2" id="KW-1185">Reference proteome</keyword>
<dbReference type="Proteomes" id="UP000236732">
    <property type="component" value="Unassembled WGS sequence"/>
</dbReference>
<sequence>MRSQRGPPERDAYPVFVDRCGSATVLFEWNHLGTNPAVLQRLSEGARVYSAWWNVNANSLLSFAVGGELVLAIDALFPGLQEHHAGLGRWPELQAMTDFFAAPMPEDPDEDDLGDRAGCDWRAACFAVIDRTTGARLTGEWLERPHPYVTVRVPDATR</sequence>
<dbReference type="InterPro" id="IPR045592">
    <property type="entry name" value="DUF6461"/>
</dbReference>
<evidence type="ECO:0000313" key="2">
    <source>
        <dbReference type="Proteomes" id="UP000236732"/>
    </source>
</evidence>
<name>A0A1H6BJ00_9ACTN</name>